<evidence type="ECO:0000313" key="2">
    <source>
        <dbReference type="Proteomes" id="UP000019132"/>
    </source>
</evidence>
<proteinExistence type="predicted"/>
<organism evidence="1 2">
    <name type="scientific">Globisporangium ultimum (strain ATCC 200006 / CBS 805.95 / DAOM BR144)</name>
    <name type="common">Pythium ultimum</name>
    <dbReference type="NCBI Taxonomy" id="431595"/>
    <lineage>
        <taxon>Eukaryota</taxon>
        <taxon>Sar</taxon>
        <taxon>Stramenopiles</taxon>
        <taxon>Oomycota</taxon>
        <taxon>Peronosporomycetes</taxon>
        <taxon>Pythiales</taxon>
        <taxon>Pythiaceae</taxon>
        <taxon>Globisporangium</taxon>
    </lineage>
</organism>
<dbReference type="Proteomes" id="UP000019132">
    <property type="component" value="Unassembled WGS sequence"/>
</dbReference>
<dbReference type="EnsemblProtists" id="PYU1_T010925">
    <property type="protein sequence ID" value="PYU1_T010925"/>
    <property type="gene ID" value="PYU1_G010902"/>
</dbReference>
<evidence type="ECO:0000313" key="1">
    <source>
        <dbReference type="EnsemblProtists" id="PYU1_T010925"/>
    </source>
</evidence>
<name>K3X126_GLOUD</name>
<dbReference type="InParanoid" id="K3X126"/>
<dbReference type="InterPro" id="IPR011011">
    <property type="entry name" value="Znf_FYVE_PHD"/>
</dbReference>
<dbReference type="HOGENOM" id="CLU_015303_1_1_1"/>
<dbReference type="InterPro" id="IPR023393">
    <property type="entry name" value="START-like_dom_sf"/>
</dbReference>
<protein>
    <recommendedName>
        <fullName evidence="3">FYVE-type domain-containing protein</fullName>
    </recommendedName>
</protein>
<dbReference type="SUPFAM" id="SSF57903">
    <property type="entry name" value="FYVE/PHD zinc finger"/>
    <property type="match status" value="1"/>
</dbReference>
<dbReference type="AlphaFoldDB" id="K3X126"/>
<evidence type="ECO:0008006" key="3">
    <source>
        <dbReference type="Google" id="ProtNLM"/>
    </source>
</evidence>
<accession>K3X126</accession>
<keyword evidence="2" id="KW-1185">Reference proteome</keyword>
<dbReference type="eggNOG" id="ENOG502R4FX">
    <property type="taxonomic scope" value="Eukaryota"/>
</dbReference>
<dbReference type="OMA" id="NAMNIES"/>
<sequence>MANSSSLCIPAIHVTTDEQAQYDSIASRLLRKAVTEYSNFHGYIDTDDWSLVRKKQQMSIYRSLSGTDDPHVTLMVGTGLIPGTLEDVMDGLYADNTYDFRTMKTLTTKKFVDGAVLNVSEKRIPEAPFRFAGIKWSAGKAAWGVVKHRDILTYERMGATMDAHGNELAFHVLQSIERPEWLVDAVREVKRARTATCYLYRRCNSRVQCFVWAESYDIGSTSRRVAEYVIAGALLSVVRSVACAEAKKCSKLIADARGKAAPSNVVCHVCHKSSGVFDHLRTCSGCIQKVCKSCSQHRPIFEVDQRTGRPVEDRFCKLCISKVVTAPLFSQQSIPRKSAHSDPGVLVRRTPVLNKARREKAQSAPQRFLAQSRHIKRPLLGMDSDPLSSDDEVEYAC</sequence>
<reference evidence="2" key="2">
    <citation type="submission" date="2010-04" db="EMBL/GenBank/DDBJ databases">
        <authorList>
            <person name="Buell R."/>
            <person name="Hamilton J."/>
            <person name="Hostetler J."/>
        </authorList>
    </citation>
    <scope>NUCLEOTIDE SEQUENCE [LARGE SCALE GENOMIC DNA]</scope>
    <source>
        <strain evidence="2">DAOM:BR144</strain>
    </source>
</reference>
<dbReference type="PANTHER" id="PTHR13510">
    <property type="entry name" value="FYVE-FINGER-CONTAINING RAB5 EFFECTOR PROTEIN RABENOSYN-5-RELATED"/>
    <property type="match status" value="1"/>
</dbReference>
<reference evidence="2" key="1">
    <citation type="journal article" date="2010" name="Genome Biol.">
        <title>Genome sequence of the necrotrophic plant pathogen Pythium ultimum reveals original pathogenicity mechanisms and effector repertoire.</title>
        <authorList>
            <person name="Levesque C.A."/>
            <person name="Brouwer H."/>
            <person name="Cano L."/>
            <person name="Hamilton J.P."/>
            <person name="Holt C."/>
            <person name="Huitema E."/>
            <person name="Raffaele S."/>
            <person name="Robideau G.P."/>
            <person name="Thines M."/>
            <person name="Win J."/>
            <person name="Zerillo M.M."/>
            <person name="Beakes G.W."/>
            <person name="Boore J.L."/>
            <person name="Busam D."/>
            <person name="Dumas B."/>
            <person name="Ferriera S."/>
            <person name="Fuerstenberg S.I."/>
            <person name="Gachon C.M."/>
            <person name="Gaulin E."/>
            <person name="Govers F."/>
            <person name="Grenville-Briggs L."/>
            <person name="Horner N."/>
            <person name="Hostetler J."/>
            <person name="Jiang R.H."/>
            <person name="Johnson J."/>
            <person name="Krajaejun T."/>
            <person name="Lin H."/>
            <person name="Meijer H.J."/>
            <person name="Moore B."/>
            <person name="Morris P."/>
            <person name="Phuntmart V."/>
            <person name="Puiu D."/>
            <person name="Shetty J."/>
            <person name="Stajich J.E."/>
            <person name="Tripathy S."/>
            <person name="Wawra S."/>
            <person name="van West P."/>
            <person name="Whitty B.R."/>
            <person name="Coutinho P.M."/>
            <person name="Henrissat B."/>
            <person name="Martin F."/>
            <person name="Thomas P.D."/>
            <person name="Tyler B.M."/>
            <person name="De Vries R.P."/>
            <person name="Kamoun S."/>
            <person name="Yandell M."/>
            <person name="Tisserat N."/>
            <person name="Buell C.R."/>
        </authorList>
    </citation>
    <scope>NUCLEOTIDE SEQUENCE</scope>
    <source>
        <strain evidence="2">DAOM:BR144</strain>
    </source>
</reference>
<reference evidence="1" key="3">
    <citation type="submission" date="2015-02" db="UniProtKB">
        <authorList>
            <consortium name="EnsemblProtists"/>
        </authorList>
    </citation>
    <scope>IDENTIFICATION</scope>
    <source>
        <strain evidence="1">DAOM BR144</strain>
    </source>
</reference>
<dbReference type="InterPro" id="IPR052727">
    <property type="entry name" value="Rab4/Rab5_effector"/>
</dbReference>
<dbReference type="PANTHER" id="PTHR13510:SF44">
    <property type="entry name" value="RABENOSYN-5"/>
    <property type="match status" value="1"/>
</dbReference>
<dbReference type="Gene3D" id="3.30.530.20">
    <property type="match status" value="1"/>
</dbReference>
<dbReference type="EMBL" id="GL376590">
    <property type="status" value="NOT_ANNOTATED_CDS"/>
    <property type="molecule type" value="Genomic_DNA"/>
</dbReference>
<dbReference type="VEuPathDB" id="FungiDB:PYU1_G010902"/>